<sequence length="308" mass="35067">MSSNLAAINFSNDLLRRREDIHCALDTIANDFTVQQRALITVHNTHIHNFSPLLQSHIALVHARRNYLLHRGTIARHRCLIEPLRNTLRDTLLALDNMEVEQRQIERELEEMRIEGNRAMDRIVDGFLDMDRAQGLEFFPRADNDFDPFSVPYPVPPPYQPRTPSPPLAAPIPIPPRGFIRDSISGSLVQIPIDPYDEPGPVMPLYTLQHPEPSRRSSSELSYRTVPEEPKDEEIDQLLPSSPSNEPIPIPYRLNLTPGPSFISRSPTTAAHSSPRLSRTRRLQAATRRAIDLATRRSPVLTRRRSNS</sequence>
<evidence type="ECO:0000313" key="4">
    <source>
        <dbReference type="Proteomes" id="UP000308730"/>
    </source>
</evidence>
<keyword evidence="4" id="KW-1185">Reference proteome</keyword>
<dbReference type="Proteomes" id="UP000308730">
    <property type="component" value="Unassembled WGS sequence"/>
</dbReference>
<dbReference type="EMBL" id="SGPM01000456">
    <property type="protein sequence ID" value="THH21309.1"/>
    <property type="molecule type" value="Genomic_DNA"/>
</dbReference>
<accession>A0A4S4M7Y6</accession>
<evidence type="ECO:0000313" key="3">
    <source>
        <dbReference type="EMBL" id="THH21309.1"/>
    </source>
</evidence>
<comment type="caution">
    <text evidence="3">The sequence shown here is derived from an EMBL/GenBank/DDBJ whole genome shotgun (WGS) entry which is preliminary data.</text>
</comment>
<evidence type="ECO:0000256" key="2">
    <source>
        <dbReference type="SAM" id="MobiDB-lite"/>
    </source>
</evidence>
<gene>
    <name evidence="3" type="ORF">EUX98_g8413</name>
</gene>
<feature type="coiled-coil region" evidence="1">
    <location>
        <begin position="88"/>
        <end position="122"/>
    </location>
</feature>
<feature type="region of interest" description="Disordered" evidence="2">
    <location>
        <begin position="207"/>
        <end position="308"/>
    </location>
</feature>
<proteinExistence type="predicted"/>
<evidence type="ECO:0000256" key="1">
    <source>
        <dbReference type="SAM" id="Coils"/>
    </source>
</evidence>
<organism evidence="3 4">
    <name type="scientific">Antrodiella citrinella</name>
    <dbReference type="NCBI Taxonomy" id="2447956"/>
    <lineage>
        <taxon>Eukaryota</taxon>
        <taxon>Fungi</taxon>
        <taxon>Dikarya</taxon>
        <taxon>Basidiomycota</taxon>
        <taxon>Agaricomycotina</taxon>
        <taxon>Agaricomycetes</taxon>
        <taxon>Polyporales</taxon>
        <taxon>Steccherinaceae</taxon>
        <taxon>Antrodiella</taxon>
    </lineage>
</organism>
<name>A0A4S4M7Y6_9APHY</name>
<dbReference type="AlphaFoldDB" id="A0A4S4M7Y6"/>
<feature type="compositionally biased region" description="Polar residues" evidence="2">
    <location>
        <begin position="263"/>
        <end position="272"/>
    </location>
</feature>
<keyword evidence="1" id="KW-0175">Coiled coil</keyword>
<reference evidence="3 4" key="1">
    <citation type="submission" date="2019-02" db="EMBL/GenBank/DDBJ databases">
        <title>Genome sequencing of the rare red list fungi Antrodiella citrinella (Flaviporus citrinellus).</title>
        <authorList>
            <person name="Buettner E."/>
            <person name="Kellner H."/>
        </authorList>
    </citation>
    <scope>NUCLEOTIDE SEQUENCE [LARGE SCALE GENOMIC DNA]</scope>
    <source>
        <strain evidence="3 4">DSM 108506</strain>
    </source>
</reference>
<protein>
    <submittedName>
        <fullName evidence="3">Uncharacterized protein</fullName>
    </submittedName>
</protein>